<dbReference type="InterPro" id="IPR001460">
    <property type="entry name" value="PCN-bd_Tpept"/>
</dbReference>
<keyword evidence="2" id="KW-0732">Signal</keyword>
<evidence type="ECO:0000256" key="2">
    <source>
        <dbReference type="SAM" id="SignalP"/>
    </source>
</evidence>
<dbReference type="Gene3D" id="3.40.710.10">
    <property type="entry name" value="DD-peptidase/beta-lactamase superfamily"/>
    <property type="match status" value="1"/>
</dbReference>
<dbReference type="Pfam" id="PF00905">
    <property type="entry name" value="Transpeptidase"/>
    <property type="match status" value="1"/>
</dbReference>
<dbReference type="SUPFAM" id="SSF56601">
    <property type="entry name" value="beta-lactamase/transpeptidase-like"/>
    <property type="match status" value="1"/>
</dbReference>
<protein>
    <submittedName>
        <fullName evidence="4">Penicillin-binding transpeptidase domain-containing protein</fullName>
    </submittedName>
</protein>
<sequence>MTPSTARPHTRHRTRPAAGLAAAALAVVMVGSGCAALTGDTGADELQEFLSVLERGDLAGAAALTTDPAAAEEALTASVAGMGYPALSADTPDGDRRPDRDPVAVEFTWDLGGGADDGAEGDDDEATPSPTDTGSEAGPRSVTTSGQAGTVKVDDQWKVQWEPTILDSRLVAGGYLEYAELMDYDTDVLDRTGAPLMQWTPVTAVTLAPDAAASADAVAQLVSSAAPTITGQSIRDGLAEAGDQPYQVVGLRPSDIDPIREQLAAVPGVTLPERGDLIRTDRELSSPALNGLPNAWLEALQASGGWSADIINPDAEPIELGGAPAGEVDDLTSTLQISMQQAAQSAVDGSGQAASIVAIQPSTGGILAVAQNSAADQQGPVSLEGRFPPGSTFKVVTTGAALESGVVGPEEIVPCPAQITVSGRTIPNDDDFALGDVPLETAFARSCNTSQAVISDRLEPEAMKNTAAQLGLGVGFTVPGLNTYTGSVPVTERGPGRVEAAIGQGEVLASPFGMAVMTASLANNGRMILPELISGMPAVANDSPEPLPQNVVDTLRRYMVQTVQTGTATAANSVPGLGGKTGTAEVGNGPSHGWFVGSTGDIAVAALIEGADSSGPAVSMAANFLTSAGQPAPLAAG</sequence>
<dbReference type="InterPro" id="IPR012338">
    <property type="entry name" value="Beta-lactam/transpept-like"/>
</dbReference>
<gene>
    <name evidence="4" type="ORF">ACFO7U_15325</name>
</gene>
<evidence type="ECO:0000256" key="1">
    <source>
        <dbReference type="SAM" id="MobiDB-lite"/>
    </source>
</evidence>
<accession>A0ABV9PTP2</accession>
<evidence type="ECO:0000259" key="3">
    <source>
        <dbReference type="Pfam" id="PF00905"/>
    </source>
</evidence>
<evidence type="ECO:0000313" key="4">
    <source>
        <dbReference type="EMBL" id="MFC4756142.1"/>
    </source>
</evidence>
<dbReference type="EMBL" id="JBHSHP010000058">
    <property type="protein sequence ID" value="MFC4756142.1"/>
    <property type="molecule type" value="Genomic_DNA"/>
</dbReference>
<evidence type="ECO:0000313" key="5">
    <source>
        <dbReference type="Proteomes" id="UP001595836"/>
    </source>
</evidence>
<dbReference type="Proteomes" id="UP001595836">
    <property type="component" value="Unassembled WGS sequence"/>
</dbReference>
<dbReference type="PANTHER" id="PTHR30627">
    <property type="entry name" value="PEPTIDOGLYCAN D,D-TRANSPEPTIDASE"/>
    <property type="match status" value="1"/>
</dbReference>
<feature type="chain" id="PRO_5047421390" evidence="2">
    <location>
        <begin position="36"/>
        <end position="637"/>
    </location>
</feature>
<feature type="domain" description="Penicillin-binding protein transpeptidase" evidence="3">
    <location>
        <begin position="355"/>
        <end position="612"/>
    </location>
</feature>
<proteinExistence type="predicted"/>
<dbReference type="RefSeq" id="WP_344991685.1">
    <property type="nucleotide sequence ID" value="NZ_BAABCD010000017.1"/>
</dbReference>
<dbReference type="InterPro" id="IPR050515">
    <property type="entry name" value="Beta-lactam/transpept"/>
</dbReference>
<keyword evidence="5" id="KW-1185">Reference proteome</keyword>
<comment type="caution">
    <text evidence="4">The sequence shown here is derived from an EMBL/GenBank/DDBJ whole genome shotgun (WGS) entry which is preliminary data.</text>
</comment>
<name>A0ABV9PTP2_9ACTN</name>
<feature type="signal peptide" evidence="2">
    <location>
        <begin position="1"/>
        <end position="35"/>
    </location>
</feature>
<feature type="compositionally biased region" description="Acidic residues" evidence="1">
    <location>
        <begin position="117"/>
        <end position="126"/>
    </location>
</feature>
<dbReference type="PROSITE" id="PS51257">
    <property type="entry name" value="PROKAR_LIPOPROTEIN"/>
    <property type="match status" value="1"/>
</dbReference>
<reference evidence="5" key="1">
    <citation type="journal article" date="2019" name="Int. J. Syst. Evol. Microbiol.">
        <title>The Global Catalogue of Microorganisms (GCM) 10K type strain sequencing project: providing services to taxonomists for standard genome sequencing and annotation.</title>
        <authorList>
            <consortium name="The Broad Institute Genomics Platform"/>
            <consortium name="The Broad Institute Genome Sequencing Center for Infectious Disease"/>
            <person name="Wu L."/>
            <person name="Ma J."/>
        </authorList>
    </citation>
    <scope>NUCLEOTIDE SEQUENCE [LARGE SCALE GENOMIC DNA]</scope>
    <source>
        <strain evidence="5">JCM 11882</strain>
    </source>
</reference>
<feature type="region of interest" description="Disordered" evidence="1">
    <location>
        <begin position="108"/>
        <end position="149"/>
    </location>
</feature>
<organism evidence="4 5">
    <name type="scientific">Dietzia aurantiaca</name>
    <dbReference type="NCBI Taxonomy" id="983873"/>
    <lineage>
        <taxon>Bacteria</taxon>
        <taxon>Bacillati</taxon>
        <taxon>Actinomycetota</taxon>
        <taxon>Actinomycetes</taxon>
        <taxon>Mycobacteriales</taxon>
        <taxon>Dietziaceae</taxon>
        <taxon>Dietzia</taxon>
    </lineage>
</organism>
<dbReference type="PANTHER" id="PTHR30627:SF24">
    <property type="entry name" value="PENICILLIN-BINDING PROTEIN 4B"/>
    <property type="match status" value="1"/>
</dbReference>